<comment type="caution">
    <text evidence="2">The sequence shown here is derived from an EMBL/GenBank/DDBJ whole genome shotgun (WGS) entry which is preliminary data.</text>
</comment>
<organism evidence="2 3">
    <name type="scientific">Mauremys mutica</name>
    <name type="common">yellowpond turtle</name>
    <dbReference type="NCBI Taxonomy" id="74926"/>
    <lineage>
        <taxon>Eukaryota</taxon>
        <taxon>Metazoa</taxon>
        <taxon>Chordata</taxon>
        <taxon>Craniata</taxon>
        <taxon>Vertebrata</taxon>
        <taxon>Euteleostomi</taxon>
        <taxon>Archelosauria</taxon>
        <taxon>Testudinata</taxon>
        <taxon>Testudines</taxon>
        <taxon>Cryptodira</taxon>
        <taxon>Durocryptodira</taxon>
        <taxon>Testudinoidea</taxon>
        <taxon>Geoemydidae</taxon>
        <taxon>Geoemydinae</taxon>
        <taxon>Mauremys</taxon>
    </lineage>
</organism>
<name>A0A9D4B5M5_9SAUR</name>
<evidence type="ECO:0000313" key="2">
    <source>
        <dbReference type="EMBL" id="KAH1181501.1"/>
    </source>
</evidence>
<evidence type="ECO:0000256" key="1">
    <source>
        <dbReference type="SAM" id="MobiDB-lite"/>
    </source>
</evidence>
<gene>
    <name evidence="2" type="ORF">KIL84_005227</name>
</gene>
<feature type="region of interest" description="Disordered" evidence="1">
    <location>
        <begin position="66"/>
        <end position="109"/>
    </location>
</feature>
<proteinExistence type="predicted"/>
<dbReference type="Proteomes" id="UP000827986">
    <property type="component" value="Unassembled WGS sequence"/>
</dbReference>
<keyword evidence="3" id="KW-1185">Reference proteome</keyword>
<accession>A0A9D4B5M5</accession>
<evidence type="ECO:0000313" key="3">
    <source>
        <dbReference type="Proteomes" id="UP000827986"/>
    </source>
</evidence>
<reference evidence="2" key="1">
    <citation type="submission" date="2021-09" db="EMBL/GenBank/DDBJ databases">
        <title>The genome of Mauremys mutica provides insights into the evolution of semi-aquatic lifestyle.</title>
        <authorList>
            <person name="Gong S."/>
            <person name="Gao Y."/>
        </authorList>
    </citation>
    <scope>NUCLEOTIDE SEQUENCE</scope>
    <source>
        <strain evidence="2">MM-2020</strain>
        <tissue evidence="2">Muscle</tissue>
    </source>
</reference>
<sequence length="173" mass="18854">MSLLHSWQQPGRGVCVYMGALRNYAKIGFDLLAPAQLLWTVTDEVKVALCDQTPSPVLEAAEIADESRAHGGQKPQGKGNPLVPQVKKKEGSRNKPNPNVLKQPRGSLDFKAPCAKGRQAVCPHRWAPGHIKPNCPKLKATPQSAPTASPPHECQWYHCDPRGNCRGGRRLAS</sequence>
<dbReference type="AlphaFoldDB" id="A0A9D4B5M5"/>
<protein>
    <submittedName>
        <fullName evidence="2">Uncharacterized protein</fullName>
    </submittedName>
</protein>
<dbReference type="EMBL" id="JAHDVG010000468">
    <property type="protein sequence ID" value="KAH1181501.1"/>
    <property type="molecule type" value="Genomic_DNA"/>
</dbReference>